<feature type="domain" description="CAP-Gly" evidence="2">
    <location>
        <begin position="163"/>
        <end position="205"/>
    </location>
</feature>
<keyword evidence="1" id="KW-0175">Coiled coil</keyword>
<evidence type="ECO:0000313" key="5">
    <source>
        <dbReference type="WBParaSite" id="HDID_0000302201-mRNA-1"/>
    </source>
</evidence>
<dbReference type="SUPFAM" id="SSF74924">
    <property type="entry name" value="Cap-Gly domain"/>
    <property type="match status" value="2"/>
</dbReference>
<organism evidence="5">
    <name type="scientific">Hymenolepis diminuta</name>
    <name type="common">Rat tapeworm</name>
    <dbReference type="NCBI Taxonomy" id="6216"/>
    <lineage>
        <taxon>Eukaryota</taxon>
        <taxon>Metazoa</taxon>
        <taxon>Spiralia</taxon>
        <taxon>Lophotrochozoa</taxon>
        <taxon>Platyhelminthes</taxon>
        <taxon>Cestoda</taxon>
        <taxon>Eucestoda</taxon>
        <taxon>Cyclophyllidea</taxon>
        <taxon>Hymenolepididae</taxon>
        <taxon>Hymenolepis</taxon>
    </lineage>
</organism>
<feature type="domain" description="CAP-Gly" evidence="2">
    <location>
        <begin position="39"/>
        <end position="81"/>
    </location>
</feature>
<dbReference type="Gene3D" id="2.30.30.190">
    <property type="entry name" value="CAP Gly-rich-like domain"/>
    <property type="match status" value="2"/>
</dbReference>
<evidence type="ECO:0000256" key="1">
    <source>
        <dbReference type="SAM" id="Coils"/>
    </source>
</evidence>
<dbReference type="SMART" id="SM01052">
    <property type="entry name" value="CAP_GLY"/>
    <property type="match status" value="2"/>
</dbReference>
<dbReference type="STRING" id="6216.A0A0R3SE50"/>
<reference evidence="5" key="1">
    <citation type="submission" date="2017-02" db="UniProtKB">
        <authorList>
            <consortium name="WormBaseParasite"/>
        </authorList>
    </citation>
    <scope>IDENTIFICATION</scope>
</reference>
<dbReference type="PANTHER" id="PTHR18916:SF82">
    <property type="entry name" value="CAP-GLY DOMAIN-CONTAINING PROTEIN"/>
    <property type="match status" value="1"/>
</dbReference>
<dbReference type="Proteomes" id="UP000274504">
    <property type="component" value="Unassembled WGS sequence"/>
</dbReference>
<evidence type="ECO:0000313" key="4">
    <source>
        <dbReference type="Proteomes" id="UP000274504"/>
    </source>
</evidence>
<dbReference type="EMBL" id="UYSG01000841">
    <property type="protein sequence ID" value="VDL25620.1"/>
    <property type="molecule type" value="Genomic_DNA"/>
</dbReference>
<reference evidence="3 4" key="2">
    <citation type="submission" date="2018-11" db="EMBL/GenBank/DDBJ databases">
        <authorList>
            <consortium name="Pathogen Informatics"/>
        </authorList>
    </citation>
    <scope>NUCLEOTIDE SEQUENCE [LARGE SCALE GENOMIC DNA]</scope>
</reference>
<dbReference type="WBParaSite" id="HDID_0000302201-mRNA-1">
    <property type="protein sequence ID" value="HDID_0000302201-mRNA-1"/>
    <property type="gene ID" value="HDID_0000302201"/>
</dbReference>
<protein>
    <submittedName>
        <fullName evidence="5">CAP-Gly domain-containing protein</fullName>
    </submittedName>
</protein>
<dbReference type="PROSITE" id="PS00845">
    <property type="entry name" value="CAP_GLY_1"/>
    <property type="match status" value="2"/>
</dbReference>
<dbReference type="PANTHER" id="PTHR18916">
    <property type="entry name" value="DYNACTIN 1-RELATED MICROTUBULE-BINDING"/>
    <property type="match status" value="1"/>
</dbReference>
<dbReference type="InterPro" id="IPR036859">
    <property type="entry name" value="CAP-Gly_dom_sf"/>
</dbReference>
<dbReference type="OrthoDB" id="2130750at2759"/>
<name>A0A0R3SE50_HYMDI</name>
<sequence length="444" mass="48447">MSSSDLNSSNPAQAYQFRIGDSVYVKNHADRIGTIAFIGTTEFATGEWIGLKLNSPKGKNDGSVNGVRYFECEPNYGLFTRRSGLVPISVSSGIPSARKESAASGDFGAMPSTSPVPNLEGSISGRGSVGGNGNGGGIGGGYPQIGDRVQVSGGRVGTIRYMGTTDFQTGDWVGVELDEPLGKNDGSVNGRRYFSCKPNHGLFAPASKIVAHNGKTPARTMRRAQVSHTYFYPKLKFCSVSRQRTRASGQFRKGSSFGGPGIHALESVVKEKEAHIEQLMQEFEIERTELAKVTTEREVFEMEAMNQRNLIGQLQSQIEELQAAAFHLSEENSKLKARVHEEVKKSEELQFRLEEEAIEKTTLENQKTDVEERIFELEEALAAAKETNERMESQLAGVAVDSTDSAAMNEATTKLTAAEKRVGELEASLIAMQAEQLSYIIWVK</sequence>
<dbReference type="Pfam" id="PF01302">
    <property type="entry name" value="CAP_GLY"/>
    <property type="match status" value="2"/>
</dbReference>
<evidence type="ECO:0000259" key="2">
    <source>
        <dbReference type="PROSITE" id="PS50245"/>
    </source>
</evidence>
<gene>
    <name evidence="3" type="ORF">HDID_LOCUS3020</name>
</gene>
<evidence type="ECO:0000313" key="3">
    <source>
        <dbReference type="EMBL" id="VDL25620.1"/>
    </source>
</evidence>
<dbReference type="PROSITE" id="PS50245">
    <property type="entry name" value="CAP_GLY_2"/>
    <property type="match status" value="2"/>
</dbReference>
<dbReference type="InterPro" id="IPR000938">
    <property type="entry name" value="CAP-Gly_domain"/>
</dbReference>
<dbReference type="AlphaFoldDB" id="A0A0R3SE50"/>
<proteinExistence type="predicted"/>
<accession>A0A0R3SE50</accession>
<feature type="coiled-coil region" evidence="1">
    <location>
        <begin position="262"/>
        <end position="435"/>
    </location>
</feature>